<dbReference type="GO" id="GO:0005789">
    <property type="term" value="C:endoplasmic reticulum membrane"/>
    <property type="evidence" value="ECO:0007669"/>
    <property type="project" value="UniProtKB-SubCell"/>
</dbReference>
<feature type="compositionally biased region" description="Basic and acidic residues" evidence="11">
    <location>
        <begin position="618"/>
        <end position="629"/>
    </location>
</feature>
<evidence type="ECO:0000313" key="13">
    <source>
        <dbReference type="EMBL" id="KAA8514752.1"/>
    </source>
</evidence>
<organism evidence="13 14">
    <name type="scientific">Nyssa sinensis</name>
    <dbReference type="NCBI Taxonomy" id="561372"/>
    <lineage>
        <taxon>Eukaryota</taxon>
        <taxon>Viridiplantae</taxon>
        <taxon>Streptophyta</taxon>
        <taxon>Embryophyta</taxon>
        <taxon>Tracheophyta</taxon>
        <taxon>Spermatophyta</taxon>
        <taxon>Magnoliopsida</taxon>
        <taxon>eudicotyledons</taxon>
        <taxon>Gunneridae</taxon>
        <taxon>Pentapetalae</taxon>
        <taxon>asterids</taxon>
        <taxon>Cornales</taxon>
        <taxon>Nyssaceae</taxon>
        <taxon>Nyssa</taxon>
    </lineage>
</organism>
<feature type="region of interest" description="Disordered" evidence="11">
    <location>
        <begin position="758"/>
        <end position="779"/>
    </location>
</feature>
<evidence type="ECO:0000256" key="6">
    <source>
        <dbReference type="ARBA" id="ARBA00022989"/>
    </source>
</evidence>
<keyword evidence="5" id="KW-0256">Endoplasmic reticulum</keyword>
<feature type="compositionally biased region" description="Basic and acidic residues" evidence="11">
    <location>
        <begin position="183"/>
        <end position="202"/>
    </location>
</feature>
<proteinExistence type="inferred from homology"/>
<feature type="compositionally biased region" description="Basic and acidic residues" evidence="11">
    <location>
        <begin position="332"/>
        <end position="356"/>
    </location>
</feature>
<feature type="region of interest" description="Disordered" evidence="11">
    <location>
        <begin position="415"/>
        <end position="434"/>
    </location>
</feature>
<dbReference type="GO" id="GO:0005886">
    <property type="term" value="C:plasma membrane"/>
    <property type="evidence" value="ECO:0007669"/>
    <property type="project" value="UniProtKB-SubCell"/>
</dbReference>
<keyword evidence="3" id="KW-1003">Cell membrane</keyword>
<evidence type="ECO:0000256" key="3">
    <source>
        <dbReference type="ARBA" id="ARBA00022475"/>
    </source>
</evidence>
<reference evidence="13 14" key="1">
    <citation type="submission" date="2019-09" db="EMBL/GenBank/DDBJ databases">
        <title>A chromosome-level genome assembly of the Chinese tupelo Nyssa sinensis.</title>
        <authorList>
            <person name="Yang X."/>
            <person name="Kang M."/>
            <person name="Yang Y."/>
            <person name="Xiong H."/>
            <person name="Wang M."/>
            <person name="Zhang Z."/>
            <person name="Wang Z."/>
            <person name="Wu H."/>
            <person name="Ma T."/>
            <person name="Liu J."/>
            <person name="Xi Z."/>
        </authorList>
    </citation>
    <scope>NUCLEOTIDE SEQUENCE [LARGE SCALE GENOMIC DNA]</scope>
    <source>
        <strain evidence="13">J267</strain>
        <tissue evidence="13">Leaf</tissue>
    </source>
</reference>
<dbReference type="PANTHER" id="PTHR32219:SF3">
    <property type="entry name" value="CALPONIN-LIKE DOMAIN PROTEIN"/>
    <property type="match status" value="1"/>
</dbReference>
<sequence>MTAETEGLAEVSEVSKVEIDKCALDMSSYQDLPQVGADCNGLKHVDDDGEGINGKDDPDGSYVFVSRTNSANDDPVGRDFNAEFVHDSNVVSESNVDTGKKDPDVQVGELNVQNSENAQLCVEDVCIVEGTDVAPSNNDVVPEGSLVKPDVGGEEAERTYAEEKQIGTEALDSEPQQLDDDEAKGKEQIELASPRDLKENHESLSLVLESGNCESPQQDGGRGKVKSEEQCNLESTADSGEVPESQIMVLEAGDYNGGEVRSREKKILEDIGGCEDSQIFVSQAVEFKQSLLDDVKVNPEEQDNLESTAELEKSQEPQIMVRGAAECKLSEDEVEKVKSEEETKSISAKEAEECLESHVTITNPESYQLDNGEEKLGEENKADFDTDVKENQESEIVITNNADSGLDQEKKAAKLAENLNRDQNEESSPTSRVEDVVTEVINESIKGSQKTSQLNVSSVNAESLPSSTNCVRSEIKVETAPVGGGENLLSGPYDVTVVREEVECGASLTTESFPTCAAGDTKTETEVESFNVKSRETNPSYDDGKSEMELENGPDEGDGTSSSANDVSSETDIGLRSADPEKKLATFPCKDVNIDSEVSNEVTEYACSQPISVNALHPEFHDSLQKSESEIEDSSSLSNGESPGNDAAVSRSKILDDSAVNGESGLNCVPEVLDVENVGDKLNGGDGDGDDKLTCQETEGIEGTGRDGISASAPEGFGAESGLNCVPEVVDVENVGDKLNGGDGDGDDKLTCQETEGIEGTGRDGISASAPEGFGAESGLNCVPEVVDVENVGDKLNGGDGYGDDKLTCQETEGIEGTDRDGISASAPEGSGAESGLNCVPQVVDVENVGDKLNGGDGDGDGDDKLTCQETEGIEGTDRDGISASAPEGSGAESGLNCVPQVVDVENVGDKLNGGDGDGDDKLTCQETEGIEGTDRDGISASALEGSGADALDGQNTGADTGKRPFHFLIKIPRYDDEKLREQIRHAQLQVDKKTQHRDAIRVEIQMKRAISKEYHNNYEAAKSEERAARGLVKSKRQEIDSVQSVINRAKNAISVEDIDGKIHNMEHMIQHETMPLKEEKQFIREIKQLKHFREQLSSNMGSQDEVKQALDQRDQIEERSKILKKELDCLRDKASKAKAIAESAEKKSKDENEKLKELQAQFRAADDIRQEAYAHLQSLRRQLYEKNKHFRMYKDDATVAINYALSQNKEALHCLCVNQVETIMELWNKNDEFRRDYVRGNIRSTLRRLRTLDGRSLGPDEQPPVLSNVMDGRRVDRSFSSPVKVNSVYLTPSLEEEKQGSTVDSEKVDIKSMAKVAEQKNLMAKTKKPAKPVLGNGSVTVSGMGEAEEAKEEEHKQTKEELELDRRAEELRKEEAAARLKEQRRLEEKAKAKEALERKKRNAEKAHIRAELRAQKEAEQKEKEREKRARKKEKKKGPAVEAPDGKDEGETDPTSETPTETMKEPEIKVVPPITATKKPKKPSQFTKQSKTTSIPPPLRNRGKRRMQQWMWVILPSLLVLALFLLGHSNFSPNLWL</sequence>
<gene>
    <name evidence="13" type="ORF">F0562_017931</name>
</gene>
<dbReference type="InterPro" id="IPR055282">
    <property type="entry name" value="PPI1-4"/>
</dbReference>
<dbReference type="EMBL" id="CM018052">
    <property type="protein sequence ID" value="KAA8514752.1"/>
    <property type="molecule type" value="Genomic_DNA"/>
</dbReference>
<dbReference type="OrthoDB" id="1703439at2759"/>
<feature type="region of interest" description="Disordered" evidence="11">
    <location>
        <begin position="332"/>
        <end position="370"/>
    </location>
</feature>
<accession>A0A5J4ZAM0</accession>
<feature type="region of interest" description="Disordered" evidence="11">
    <location>
        <begin position="794"/>
        <end position="963"/>
    </location>
</feature>
<dbReference type="PANTHER" id="PTHR32219">
    <property type="entry name" value="RNA-BINDING PROTEIN YLMH-RELATED"/>
    <property type="match status" value="1"/>
</dbReference>
<feature type="compositionally biased region" description="Low complexity" evidence="11">
    <location>
        <begin position="823"/>
        <end position="836"/>
    </location>
</feature>
<feature type="compositionally biased region" description="Acidic residues" evidence="11">
    <location>
        <begin position="549"/>
        <end position="558"/>
    </location>
</feature>
<feature type="compositionally biased region" description="Polar residues" evidence="11">
    <location>
        <begin position="1484"/>
        <end position="1494"/>
    </location>
</feature>
<feature type="compositionally biased region" description="Basic and acidic residues" evidence="11">
    <location>
        <begin position="155"/>
        <end position="166"/>
    </location>
</feature>
<feature type="compositionally biased region" description="Basic and acidic residues" evidence="11">
    <location>
        <begin position="1353"/>
        <end position="1428"/>
    </location>
</feature>
<feature type="compositionally biased region" description="Basic residues" evidence="11">
    <location>
        <begin position="1429"/>
        <end position="1438"/>
    </location>
</feature>
<name>A0A5J4ZAM0_9ASTE</name>
<feature type="region of interest" description="Disordered" evidence="11">
    <location>
        <begin position="512"/>
        <end position="580"/>
    </location>
</feature>
<feature type="region of interest" description="Disordered" evidence="11">
    <location>
        <begin position="618"/>
        <end position="653"/>
    </location>
</feature>
<feature type="region of interest" description="Disordered" evidence="11">
    <location>
        <begin position="701"/>
        <end position="722"/>
    </location>
</feature>
<evidence type="ECO:0000256" key="11">
    <source>
        <dbReference type="SAM" id="MobiDB-lite"/>
    </source>
</evidence>
<keyword evidence="7 10" id="KW-0175">Coiled coil</keyword>
<evidence type="ECO:0000256" key="1">
    <source>
        <dbReference type="ARBA" id="ARBA00004162"/>
    </source>
</evidence>
<evidence type="ECO:0000256" key="2">
    <source>
        <dbReference type="ARBA" id="ARBA00004389"/>
    </source>
</evidence>
<evidence type="ECO:0000256" key="9">
    <source>
        <dbReference type="ARBA" id="ARBA00038080"/>
    </source>
</evidence>
<evidence type="ECO:0000313" key="14">
    <source>
        <dbReference type="Proteomes" id="UP000325577"/>
    </source>
</evidence>
<feature type="compositionally biased region" description="Basic and acidic residues" evidence="11">
    <location>
        <begin position="415"/>
        <end position="424"/>
    </location>
</feature>
<keyword evidence="14" id="KW-1185">Reference proteome</keyword>
<comment type="subcellular location">
    <subcellularLocation>
        <location evidence="1">Cell membrane</location>
        <topology evidence="1">Single-pass membrane protein</topology>
    </subcellularLocation>
    <subcellularLocation>
        <location evidence="2">Endoplasmic reticulum membrane</location>
        <topology evidence="2">Single-pass membrane protein</topology>
    </subcellularLocation>
</comment>
<keyword evidence="4 12" id="KW-0812">Transmembrane</keyword>
<evidence type="ECO:0000256" key="8">
    <source>
        <dbReference type="ARBA" id="ARBA00023136"/>
    </source>
</evidence>
<feature type="coiled-coil region" evidence="10">
    <location>
        <begin position="1100"/>
        <end position="1169"/>
    </location>
</feature>
<evidence type="ECO:0000256" key="5">
    <source>
        <dbReference type="ARBA" id="ARBA00022824"/>
    </source>
</evidence>
<feature type="region of interest" description="Disordered" evidence="11">
    <location>
        <begin position="1325"/>
        <end position="1502"/>
    </location>
</feature>
<feature type="compositionally biased region" description="Low complexity" evidence="11">
    <location>
        <begin position="882"/>
        <end position="895"/>
    </location>
</feature>
<evidence type="ECO:0000256" key="4">
    <source>
        <dbReference type="ARBA" id="ARBA00022692"/>
    </source>
</evidence>
<feature type="transmembrane region" description="Helical" evidence="12">
    <location>
        <begin position="1510"/>
        <end position="1527"/>
    </location>
</feature>
<evidence type="ECO:0000256" key="7">
    <source>
        <dbReference type="ARBA" id="ARBA00023054"/>
    </source>
</evidence>
<feature type="compositionally biased region" description="Polar residues" evidence="11">
    <location>
        <begin position="559"/>
        <end position="571"/>
    </location>
</feature>
<dbReference type="Proteomes" id="UP000325577">
    <property type="component" value="Linkage Group LG9"/>
</dbReference>
<evidence type="ECO:0000256" key="12">
    <source>
        <dbReference type="SAM" id="Phobius"/>
    </source>
</evidence>
<feature type="region of interest" description="Disordered" evidence="11">
    <location>
        <begin position="133"/>
        <end position="245"/>
    </location>
</feature>
<evidence type="ECO:0000256" key="10">
    <source>
        <dbReference type="SAM" id="Coils"/>
    </source>
</evidence>
<keyword evidence="8 12" id="KW-0472">Membrane</keyword>
<comment type="similarity">
    <text evidence="9">Belongs to the plant Proton pump-interactor protein family.</text>
</comment>
<feature type="compositionally biased region" description="Polar residues" evidence="11">
    <location>
        <begin position="359"/>
        <end position="369"/>
    </location>
</feature>
<keyword evidence="6 12" id="KW-1133">Transmembrane helix</keyword>
<protein>
    <submittedName>
        <fullName evidence="13">Uncharacterized protein</fullName>
    </submittedName>
</protein>